<evidence type="ECO:0000313" key="1">
    <source>
        <dbReference type="EMBL" id="PPK81945.1"/>
    </source>
</evidence>
<protein>
    <submittedName>
        <fullName evidence="1">Uncharacterized protein</fullName>
    </submittedName>
</protein>
<dbReference type="Proteomes" id="UP000237749">
    <property type="component" value="Unassembled WGS sequence"/>
</dbReference>
<proteinExistence type="predicted"/>
<gene>
    <name evidence="1" type="ORF">BXY41_103155</name>
</gene>
<dbReference type="AlphaFoldDB" id="A0A2S6HVP0"/>
<dbReference type="RefSeq" id="WP_104436008.1">
    <property type="nucleotide sequence ID" value="NZ_PTJA01000003.1"/>
</dbReference>
<organism evidence="1 2">
    <name type="scientific">Lacrimispora xylanisolvens</name>
    <dbReference type="NCBI Taxonomy" id="384636"/>
    <lineage>
        <taxon>Bacteria</taxon>
        <taxon>Bacillati</taxon>
        <taxon>Bacillota</taxon>
        <taxon>Clostridia</taxon>
        <taxon>Lachnospirales</taxon>
        <taxon>Lachnospiraceae</taxon>
        <taxon>Lacrimispora</taxon>
    </lineage>
</organism>
<sequence length="348" mass="40326">MIFENLEQRIAQAYIHLLPPFVPDDHGSVSVGEQEQFYIMIKKLYQLAFDEPLLFVTSLYEDDAYPGFIKSSYGKPELQVNMRKFSKTIDILLQNMFLMGQGSPVKWNKREKAILSRLGINDFANLPAAWIWLSTRPDSNLTEFSFCLFDKEYPYTSDIYAYLLGEEAFRKLENWMIGQGYRRFDNYNITASDCKLSLTYANPVWSKDRPTGGFEYKIRHTGISARYDSCFENPVVFGLCIPNGLKTYLKAFDSASTNIKNFIIKHTKKCDGCRYCVQTDQTGARSLAVIKVVHEGEEYDLCPYFPGYGYRWHSINNELAEQLIEMLGFMDKLYKHSNNRCKNVMTND</sequence>
<keyword evidence="2" id="KW-1185">Reference proteome</keyword>
<name>A0A2S6HVP0_9FIRM</name>
<dbReference type="EMBL" id="PTJA01000003">
    <property type="protein sequence ID" value="PPK81945.1"/>
    <property type="molecule type" value="Genomic_DNA"/>
</dbReference>
<reference evidence="1 2" key="1">
    <citation type="submission" date="2018-02" db="EMBL/GenBank/DDBJ databases">
        <title>Genomic Encyclopedia of Archaeal and Bacterial Type Strains, Phase II (KMG-II): from individual species to whole genera.</title>
        <authorList>
            <person name="Goeker M."/>
        </authorList>
    </citation>
    <scope>NUCLEOTIDE SEQUENCE [LARGE SCALE GENOMIC DNA]</scope>
    <source>
        <strain evidence="1 2">DSM 3808</strain>
    </source>
</reference>
<evidence type="ECO:0000313" key="2">
    <source>
        <dbReference type="Proteomes" id="UP000237749"/>
    </source>
</evidence>
<accession>A0A2S6HVP0</accession>
<comment type="caution">
    <text evidence="1">The sequence shown here is derived from an EMBL/GenBank/DDBJ whole genome shotgun (WGS) entry which is preliminary data.</text>
</comment>